<organism evidence="1 2">
    <name type="scientific">Legionella waltersii</name>
    <dbReference type="NCBI Taxonomy" id="66969"/>
    <lineage>
        <taxon>Bacteria</taxon>
        <taxon>Pseudomonadati</taxon>
        <taxon>Pseudomonadota</taxon>
        <taxon>Gammaproteobacteria</taxon>
        <taxon>Legionellales</taxon>
        <taxon>Legionellaceae</taxon>
        <taxon>Legionella</taxon>
    </lineage>
</organism>
<sequence>MFSKFTLFKGAMKGIAFRQPMTKFAYSTTKMNFGLKETFFNYSEKLIRITNPTIGKDMLKLESSGVFLRVDGRDPSVFHKEGGLKPRVDKKHLDALTFDDVVQYQRFNQNPFGWGTCKTFEELAVFIRNNQSHVDSKWIFAFYGKGTSLLELKFHTGIESDGYDIEAEHIVFSHVPFDNMLAATCPKYRTKFMEDMLVPNALHDFNQSLPKVLRKEDISSSKNVLSWLLKHNSEDAFISVCTHLYRGKSEDTLTMMLEGDKFLVAAVKTALKKAEQNQELRMDM</sequence>
<dbReference type="OrthoDB" id="5640732at2"/>
<evidence type="ECO:0000313" key="2">
    <source>
        <dbReference type="Proteomes" id="UP000054729"/>
    </source>
</evidence>
<keyword evidence="2" id="KW-1185">Reference proteome</keyword>
<protein>
    <submittedName>
        <fullName evidence="1">Dot/Icm T4SS effector</fullName>
    </submittedName>
</protein>
<dbReference type="EMBL" id="LNZB01000051">
    <property type="protein sequence ID" value="KTD76535.1"/>
    <property type="molecule type" value="Genomic_DNA"/>
</dbReference>
<name>A0A0W1A597_9GAMM</name>
<accession>A0A0W1A597</accession>
<dbReference type="RefSeq" id="WP_058480886.1">
    <property type="nucleotide sequence ID" value="NZ_CAAAIQ010000001.1"/>
</dbReference>
<proteinExistence type="predicted"/>
<comment type="caution">
    <text evidence="1">The sequence shown here is derived from an EMBL/GenBank/DDBJ whole genome shotgun (WGS) entry which is preliminary data.</text>
</comment>
<dbReference type="AlphaFoldDB" id="A0A0W1A597"/>
<gene>
    <name evidence="1" type="ORF">Lwal_2257</name>
</gene>
<dbReference type="PATRIC" id="fig|66969.6.peg.2455"/>
<dbReference type="Proteomes" id="UP000054729">
    <property type="component" value="Unassembled WGS sequence"/>
</dbReference>
<evidence type="ECO:0000313" key="1">
    <source>
        <dbReference type="EMBL" id="KTD76535.1"/>
    </source>
</evidence>
<reference evidence="1 2" key="1">
    <citation type="submission" date="2015-11" db="EMBL/GenBank/DDBJ databases">
        <title>Genomic analysis of 38 Legionella species identifies large and diverse effector repertoires.</title>
        <authorList>
            <person name="Burstein D."/>
            <person name="Amaro F."/>
            <person name="Zusman T."/>
            <person name="Lifshitz Z."/>
            <person name="Cohen O."/>
            <person name="Gilbert J.A."/>
            <person name="Pupko T."/>
            <person name="Shuman H.A."/>
            <person name="Segal G."/>
        </authorList>
    </citation>
    <scope>NUCLEOTIDE SEQUENCE [LARGE SCALE GENOMIC DNA]</scope>
    <source>
        <strain evidence="1 2">ATCC 51914</strain>
    </source>
</reference>